<comment type="caution">
    <text evidence="6">The sequence shown here is derived from an EMBL/GenBank/DDBJ whole genome shotgun (WGS) entry which is preliminary data.</text>
</comment>
<dbReference type="InterPro" id="IPR026590">
    <property type="entry name" value="Ssirtuin_cat_dom"/>
</dbReference>
<comment type="function">
    <text evidence="3">NAD-dependent lysine deacetylase and desuccinylase that specifically removes acetyl and succinyl groups on target proteins. Modulates the activities of several proteins which are inactive in their acylated form.</text>
</comment>
<feature type="binding site" evidence="3">
    <location>
        <begin position="105"/>
        <end position="108"/>
    </location>
    <ligand>
        <name>NAD(+)</name>
        <dbReference type="ChEBI" id="CHEBI:57540"/>
    </ligand>
</feature>
<dbReference type="InterPro" id="IPR003000">
    <property type="entry name" value="Sirtuin"/>
</dbReference>
<comment type="similarity">
    <text evidence="3">Belongs to the sirtuin family. Class III subfamily.</text>
</comment>
<dbReference type="HAMAP" id="MF_01121">
    <property type="entry name" value="Sirtuin_ClassIII"/>
    <property type="match status" value="1"/>
</dbReference>
<comment type="domain">
    <text evidence="3">2 residues (Tyr-71 and Arg-74) present in a large hydrophobic pocket are probably involved in substrate specificity. They are important for desuccinylation activity, but dispensable for deacetylation activity.</text>
</comment>
<feature type="binding site" evidence="3">
    <location>
        <position position="243"/>
    </location>
    <ligand>
        <name>NAD(+)</name>
        <dbReference type="ChEBI" id="CHEBI:57540"/>
    </ligand>
</feature>
<evidence type="ECO:0000313" key="6">
    <source>
        <dbReference type="EMBL" id="MFA9949544.1"/>
    </source>
</evidence>
<dbReference type="EMBL" id="JBEUWX010000002">
    <property type="protein sequence ID" value="MFA9949544.1"/>
    <property type="molecule type" value="Genomic_DNA"/>
</dbReference>
<comment type="cofactor">
    <cofactor evidence="3">
        <name>Zn(2+)</name>
        <dbReference type="ChEBI" id="CHEBI:29105"/>
    </cofactor>
    <text evidence="3">Binds 1 zinc ion per subunit.</text>
</comment>
<keyword evidence="3 4" id="KW-0479">Metal-binding</keyword>
<dbReference type="Gene3D" id="3.30.1600.10">
    <property type="entry name" value="SIR2/SIRT2 'Small Domain"/>
    <property type="match status" value="1"/>
</dbReference>
<dbReference type="CDD" id="cd01412">
    <property type="entry name" value="SIRT5_Af1_CobB"/>
    <property type="match status" value="1"/>
</dbReference>
<keyword evidence="3" id="KW-0963">Cytoplasm</keyword>
<comment type="subcellular location">
    <subcellularLocation>
        <location evidence="3">Cytoplasm</location>
    </subcellularLocation>
</comment>
<feature type="binding site" evidence="3">
    <location>
        <begin position="199"/>
        <end position="201"/>
    </location>
    <ligand>
        <name>NAD(+)</name>
        <dbReference type="ChEBI" id="CHEBI:57540"/>
    </ligand>
</feature>
<keyword evidence="1" id="KW-0808">Transferase</keyword>
<reference evidence="7" key="1">
    <citation type="submission" date="2024-06" db="EMBL/GenBank/DDBJ databases">
        <title>Radixoralia hellwigii gen. nov., sp nov., isolated from a root canal in the human oral cavity.</title>
        <authorList>
            <person name="Bartsch S."/>
            <person name="Wittmer A."/>
            <person name="Schulz A.-K."/>
            <person name="Neumann-Schaal M."/>
            <person name="Wolf J."/>
            <person name="Gronow S."/>
            <person name="Tennert C."/>
            <person name="Haecker G."/>
            <person name="Cieplik F."/>
            <person name="Al-Ahmad A."/>
        </authorList>
    </citation>
    <scope>NUCLEOTIDE SEQUENCE [LARGE SCALE GENOMIC DNA]</scope>
    <source>
        <strain evidence="7">Wk13</strain>
    </source>
</reference>
<comment type="caution">
    <text evidence="3">Lacks conserved residue(s) required for the propagation of feature annotation.</text>
</comment>
<name>A0ABV4UF81_9RHOO</name>
<dbReference type="SUPFAM" id="SSF52467">
    <property type="entry name" value="DHS-like NAD/FAD-binding domain"/>
    <property type="match status" value="1"/>
</dbReference>
<proteinExistence type="inferred from homology"/>
<accession>A0ABV4UF81</accession>
<dbReference type="Gene3D" id="3.40.50.1220">
    <property type="entry name" value="TPP-binding domain"/>
    <property type="match status" value="1"/>
</dbReference>
<protein>
    <recommendedName>
        <fullName evidence="3">NAD-dependent protein deacylase</fullName>
        <ecNumber evidence="3">2.3.1.286</ecNumber>
    </recommendedName>
    <alternativeName>
        <fullName evidence="3">Regulatory protein SIR2 homolog</fullName>
    </alternativeName>
</protein>
<dbReference type="NCBIfam" id="NF001753">
    <property type="entry name" value="PRK00481.1-3"/>
    <property type="match status" value="1"/>
</dbReference>
<evidence type="ECO:0000256" key="3">
    <source>
        <dbReference type="HAMAP-Rule" id="MF_01121"/>
    </source>
</evidence>
<dbReference type="PANTHER" id="PTHR11085:SF10">
    <property type="entry name" value="NAD-DEPENDENT PROTEIN DEACYLASE SIRTUIN-5, MITOCHONDRIAL-RELATED"/>
    <property type="match status" value="1"/>
</dbReference>
<gene>
    <name evidence="3" type="primary">cobB</name>
    <name evidence="6" type="ORF">ABCS64_04240</name>
</gene>
<evidence type="ECO:0000256" key="4">
    <source>
        <dbReference type="PROSITE-ProRule" id="PRU00236"/>
    </source>
</evidence>
<feature type="active site" description="Proton acceptor" evidence="3 4">
    <location>
        <position position="123"/>
    </location>
</feature>
<feature type="binding site" evidence="3">
    <location>
        <begin position="225"/>
        <end position="227"/>
    </location>
    <ligand>
        <name>NAD(+)</name>
        <dbReference type="ChEBI" id="CHEBI:57540"/>
    </ligand>
</feature>
<keyword evidence="2 3" id="KW-0520">NAD</keyword>
<dbReference type="PANTHER" id="PTHR11085">
    <property type="entry name" value="NAD-DEPENDENT PROTEIN DEACYLASE SIRTUIN-5, MITOCHONDRIAL-RELATED"/>
    <property type="match status" value="1"/>
</dbReference>
<dbReference type="InterPro" id="IPR026591">
    <property type="entry name" value="Sirtuin_cat_small_dom_sf"/>
</dbReference>
<feature type="binding site" evidence="3">
    <location>
        <position position="71"/>
    </location>
    <ligand>
        <name>substrate</name>
    </ligand>
</feature>
<feature type="binding site" evidence="3">
    <location>
        <position position="74"/>
    </location>
    <ligand>
        <name>substrate</name>
    </ligand>
</feature>
<feature type="binding site" evidence="3 4">
    <location>
        <position position="134"/>
    </location>
    <ligand>
        <name>Zn(2+)</name>
        <dbReference type="ChEBI" id="CHEBI:29105"/>
    </ligand>
</feature>
<evidence type="ECO:0000313" key="7">
    <source>
        <dbReference type="Proteomes" id="UP001574673"/>
    </source>
</evidence>
<feature type="domain" description="Deacetylase sirtuin-type" evidence="5">
    <location>
        <begin position="1"/>
        <end position="256"/>
    </location>
</feature>
<evidence type="ECO:0000256" key="1">
    <source>
        <dbReference type="ARBA" id="ARBA00022679"/>
    </source>
</evidence>
<dbReference type="InterPro" id="IPR050134">
    <property type="entry name" value="NAD-dep_sirtuin_deacylases"/>
</dbReference>
<comment type="catalytic activity">
    <reaction evidence="3">
        <text>N(6)-acetyl-L-lysyl-[protein] + NAD(+) + H2O = 2''-O-acetyl-ADP-D-ribose + nicotinamide + L-lysyl-[protein]</text>
        <dbReference type="Rhea" id="RHEA:43636"/>
        <dbReference type="Rhea" id="RHEA-COMP:9752"/>
        <dbReference type="Rhea" id="RHEA-COMP:10731"/>
        <dbReference type="ChEBI" id="CHEBI:15377"/>
        <dbReference type="ChEBI" id="CHEBI:17154"/>
        <dbReference type="ChEBI" id="CHEBI:29969"/>
        <dbReference type="ChEBI" id="CHEBI:57540"/>
        <dbReference type="ChEBI" id="CHEBI:61930"/>
        <dbReference type="ChEBI" id="CHEBI:83767"/>
        <dbReference type="EC" id="2.3.1.286"/>
    </reaction>
</comment>
<dbReference type="PROSITE" id="PS50305">
    <property type="entry name" value="SIRTUIN"/>
    <property type="match status" value="1"/>
</dbReference>
<keyword evidence="7" id="KW-1185">Reference proteome</keyword>
<dbReference type="InterPro" id="IPR029035">
    <property type="entry name" value="DHS-like_NAD/FAD-binding_dom"/>
</dbReference>
<feature type="binding site" evidence="3 4">
    <location>
        <position position="162"/>
    </location>
    <ligand>
        <name>Zn(2+)</name>
        <dbReference type="ChEBI" id="CHEBI:29105"/>
    </ligand>
</feature>
<sequence length="256" mass="27934">MSSMPSIPESLLTALSGAKHVVVFTGAGVSQESGIPTFRDELSGLWQRYDPQELATPEAFARQPDLVWGWYEFRRRNVMLCSPNAAHRTIAAMAGVFPRLTLITQNVDDLHERAGSQKVLHLHGSLLQPRCHECARAYPMPSGIPVEPATGWRIEPPRCPDCNGHIRPGVVWFGESLPEDAWQAAQDAAQSCDVFFSIGTSAVVYPAAALPELAARRGARLIQINPLPTPLDLLAADNLHGKAGEVLTQLWAAFRA</sequence>
<feature type="binding site" evidence="3 4">
    <location>
        <position position="131"/>
    </location>
    <ligand>
        <name>Zn(2+)</name>
        <dbReference type="ChEBI" id="CHEBI:29105"/>
    </ligand>
</feature>
<comment type="catalytic activity">
    <reaction evidence="3">
        <text>N(6)-succinyl-L-lysyl-[protein] + NAD(+) + H2O = 2''-O-succinyl-ADP-D-ribose + nicotinamide + L-lysyl-[protein]</text>
        <dbReference type="Rhea" id="RHEA:47668"/>
        <dbReference type="Rhea" id="RHEA-COMP:9752"/>
        <dbReference type="Rhea" id="RHEA-COMP:11877"/>
        <dbReference type="ChEBI" id="CHEBI:15377"/>
        <dbReference type="ChEBI" id="CHEBI:17154"/>
        <dbReference type="ChEBI" id="CHEBI:29969"/>
        <dbReference type="ChEBI" id="CHEBI:57540"/>
        <dbReference type="ChEBI" id="CHEBI:87830"/>
        <dbReference type="ChEBI" id="CHEBI:87832"/>
    </reaction>
</comment>
<evidence type="ECO:0000259" key="5">
    <source>
        <dbReference type="PROSITE" id="PS50305"/>
    </source>
</evidence>
<feature type="binding site" evidence="3 4">
    <location>
        <position position="159"/>
    </location>
    <ligand>
        <name>Zn(2+)</name>
        <dbReference type="ChEBI" id="CHEBI:29105"/>
    </ligand>
</feature>
<dbReference type="EC" id="2.3.1.286" evidence="3"/>
<organism evidence="6 7">
    <name type="scientific">Dentiradicibacter hellwigii</name>
    <dbReference type="NCBI Taxonomy" id="3149053"/>
    <lineage>
        <taxon>Bacteria</taxon>
        <taxon>Pseudomonadati</taxon>
        <taxon>Pseudomonadota</taxon>
        <taxon>Betaproteobacteria</taxon>
        <taxon>Rhodocyclales</taxon>
        <taxon>Rhodocyclaceae</taxon>
        <taxon>Dentiradicibacter</taxon>
    </lineage>
</organism>
<keyword evidence="3 4" id="KW-0862">Zinc</keyword>
<dbReference type="Proteomes" id="UP001574673">
    <property type="component" value="Unassembled WGS sequence"/>
</dbReference>
<dbReference type="Pfam" id="PF02146">
    <property type="entry name" value="SIR2"/>
    <property type="match status" value="1"/>
</dbReference>
<evidence type="ECO:0000256" key="2">
    <source>
        <dbReference type="ARBA" id="ARBA00023027"/>
    </source>
</evidence>
<dbReference type="InterPro" id="IPR027546">
    <property type="entry name" value="Sirtuin_class_III"/>
</dbReference>